<evidence type="ECO:0000313" key="1">
    <source>
        <dbReference type="EMBL" id="MBD8504527.1"/>
    </source>
</evidence>
<evidence type="ECO:0000313" key="2">
    <source>
        <dbReference type="Proteomes" id="UP000603602"/>
    </source>
</evidence>
<organism evidence="1 2">
    <name type="scientific">Thauera sedimentorum</name>
    <dbReference type="NCBI Taxonomy" id="2767595"/>
    <lineage>
        <taxon>Bacteria</taxon>
        <taxon>Pseudomonadati</taxon>
        <taxon>Pseudomonadota</taxon>
        <taxon>Betaproteobacteria</taxon>
        <taxon>Rhodocyclales</taxon>
        <taxon>Zoogloeaceae</taxon>
        <taxon>Thauera</taxon>
    </lineage>
</organism>
<name>A0ABR9BDS7_9RHOO</name>
<proteinExistence type="predicted"/>
<reference evidence="2" key="1">
    <citation type="submission" date="2023-07" db="EMBL/GenBank/DDBJ databases">
        <title>Thauera sp. CAU 1555 isolated from sand of Yaerae Beach.</title>
        <authorList>
            <person name="Kim W."/>
        </authorList>
    </citation>
    <scope>NUCLEOTIDE SEQUENCE [LARGE SCALE GENOMIC DNA]</scope>
    <source>
        <strain evidence="2">CAU 1555</strain>
    </source>
</reference>
<protein>
    <submittedName>
        <fullName evidence="1">Uncharacterized protein</fullName>
    </submittedName>
</protein>
<gene>
    <name evidence="1" type="ORF">IFO67_16680</name>
</gene>
<dbReference type="Proteomes" id="UP000603602">
    <property type="component" value="Unassembled WGS sequence"/>
</dbReference>
<keyword evidence="2" id="KW-1185">Reference proteome</keyword>
<comment type="caution">
    <text evidence="1">The sequence shown here is derived from an EMBL/GenBank/DDBJ whole genome shotgun (WGS) entry which is preliminary data.</text>
</comment>
<dbReference type="RefSeq" id="WP_187719263.1">
    <property type="nucleotide sequence ID" value="NZ_JACTAH010000002.1"/>
</dbReference>
<dbReference type="EMBL" id="JACYTO010000002">
    <property type="protein sequence ID" value="MBD8504527.1"/>
    <property type="molecule type" value="Genomic_DNA"/>
</dbReference>
<sequence>MPKTDTSRLFAAYPHLAEIGEKWGSRECRKLINGLMNDTRSGGRSGFPPEHASTIMMLLLEHDREFPDFDESATTSWWERDQGRKGVQD</sequence>
<accession>A0ABR9BDS7</accession>